<accession>A0A2H3AW76</accession>
<sequence>MPYFTPLRYLTCPSITLSVVKESILLEAPVIISYHPPVFRLPSARLAPPLCSRYSRLIGYWKFVWGGVNDWLAKALDKCQVGTLVGEKPVVNGKSEGRLVVLNEPLPVEFLNQLAVRGWWSISYEGCGERAVSNHLFALSWLPLHL</sequence>
<gene>
    <name evidence="1" type="ORF">ARMSODRAFT_967200</name>
</gene>
<dbReference type="AlphaFoldDB" id="A0A2H3AW76"/>
<evidence type="ECO:0000313" key="1">
    <source>
        <dbReference type="EMBL" id="PBK59102.1"/>
    </source>
</evidence>
<proteinExistence type="predicted"/>
<dbReference type="STRING" id="1076256.A0A2H3AW76"/>
<dbReference type="SUPFAM" id="SSF102705">
    <property type="entry name" value="NIF3 (NGG1p interacting factor 3)-like"/>
    <property type="match status" value="1"/>
</dbReference>
<dbReference type="InterPro" id="IPR036069">
    <property type="entry name" value="DUF34/NIF3_sf"/>
</dbReference>
<protein>
    <submittedName>
        <fullName evidence="1">Uncharacterized protein</fullName>
    </submittedName>
</protein>
<evidence type="ECO:0000313" key="2">
    <source>
        <dbReference type="Proteomes" id="UP000218334"/>
    </source>
</evidence>
<organism evidence="1 2">
    <name type="scientific">Armillaria solidipes</name>
    <dbReference type="NCBI Taxonomy" id="1076256"/>
    <lineage>
        <taxon>Eukaryota</taxon>
        <taxon>Fungi</taxon>
        <taxon>Dikarya</taxon>
        <taxon>Basidiomycota</taxon>
        <taxon>Agaricomycotina</taxon>
        <taxon>Agaricomycetes</taxon>
        <taxon>Agaricomycetidae</taxon>
        <taxon>Agaricales</taxon>
        <taxon>Marasmiineae</taxon>
        <taxon>Physalacriaceae</taxon>
        <taxon>Armillaria</taxon>
    </lineage>
</organism>
<dbReference type="Proteomes" id="UP000218334">
    <property type="component" value="Unassembled WGS sequence"/>
</dbReference>
<keyword evidence="2" id="KW-1185">Reference proteome</keyword>
<reference evidence="2" key="1">
    <citation type="journal article" date="2017" name="Nat. Ecol. Evol.">
        <title>Genome expansion and lineage-specific genetic innovations in the forest pathogenic fungi Armillaria.</title>
        <authorList>
            <person name="Sipos G."/>
            <person name="Prasanna A.N."/>
            <person name="Walter M.C."/>
            <person name="O'Connor E."/>
            <person name="Balint B."/>
            <person name="Krizsan K."/>
            <person name="Kiss B."/>
            <person name="Hess J."/>
            <person name="Varga T."/>
            <person name="Slot J."/>
            <person name="Riley R."/>
            <person name="Boka B."/>
            <person name="Rigling D."/>
            <person name="Barry K."/>
            <person name="Lee J."/>
            <person name="Mihaltcheva S."/>
            <person name="LaButti K."/>
            <person name="Lipzen A."/>
            <person name="Waldron R."/>
            <person name="Moloney N.M."/>
            <person name="Sperisen C."/>
            <person name="Kredics L."/>
            <person name="Vagvoelgyi C."/>
            <person name="Patrignani A."/>
            <person name="Fitzpatrick D."/>
            <person name="Nagy I."/>
            <person name="Doyle S."/>
            <person name="Anderson J.B."/>
            <person name="Grigoriev I.V."/>
            <person name="Gueldener U."/>
            <person name="Muensterkoetter M."/>
            <person name="Nagy L.G."/>
        </authorList>
    </citation>
    <scope>NUCLEOTIDE SEQUENCE [LARGE SCALE GENOMIC DNA]</scope>
    <source>
        <strain evidence="2">28-4</strain>
    </source>
</reference>
<name>A0A2H3AW76_9AGAR</name>
<dbReference type="EMBL" id="KZ293513">
    <property type="protein sequence ID" value="PBK59102.1"/>
    <property type="molecule type" value="Genomic_DNA"/>
</dbReference>